<comment type="caution">
    <text evidence="1">The sequence shown here is derived from an EMBL/GenBank/DDBJ whole genome shotgun (WGS) entry which is preliminary data.</text>
</comment>
<reference evidence="1" key="1">
    <citation type="submission" date="2022-10" db="EMBL/GenBank/DDBJ databases">
        <title>Genome Sequence of Xylaria curta.</title>
        <authorList>
            <person name="Buettner E."/>
        </authorList>
    </citation>
    <scope>NUCLEOTIDE SEQUENCE</scope>
    <source>
        <strain evidence="1">Babe10</strain>
    </source>
</reference>
<evidence type="ECO:0000313" key="1">
    <source>
        <dbReference type="EMBL" id="KAJ2987431.1"/>
    </source>
</evidence>
<dbReference type="Proteomes" id="UP001143856">
    <property type="component" value="Unassembled WGS sequence"/>
</dbReference>
<protein>
    <submittedName>
        <fullName evidence="1">Uncharacterized protein</fullName>
    </submittedName>
</protein>
<organism evidence="1 2">
    <name type="scientific">Xylaria curta</name>
    <dbReference type="NCBI Taxonomy" id="42375"/>
    <lineage>
        <taxon>Eukaryota</taxon>
        <taxon>Fungi</taxon>
        <taxon>Dikarya</taxon>
        <taxon>Ascomycota</taxon>
        <taxon>Pezizomycotina</taxon>
        <taxon>Sordariomycetes</taxon>
        <taxon>Xylariomycetidae</taxon>
        <taxon>Xylariales</taxon>
        <taxon>Xylariaceae</taxon>
        <taxon>Xylaria</taxon>
    </lineage>
</organism>
<keyword evidence="2" id="KW-1185">Reference proteome</keyword>
<dbReference type="EMBL" id="JAPDGR010000791">
    <property type="protein sequence ID" value="KAJ2987431.1"/>
    <property type="molecule type" value="Genomic_DNA"/>
</dbReference>
<sequence length="219" mass="24823">MAAAPNIYIIGSQCTGKTTLCNAVSEYLNQHPATLEGPPGAIKEVARTILKNHGFTRGDIRSSQDRTLELQRLIIEGQFEAEKTELQTHSWFISDRSGFDPIIYARKYVSKEAADGLVASPKWREMRDRMAKSLIIVCVGEDWLRDDGVRLMPLDKTEWRQLHAEFCSALAGFGLEYHILPSSVGDRDERVQFVLERWEEKRTRLIIGADEDGQTKASR</sequence>
<name>A0ACC1P8L6_9PEZI</name>
<evidence type="ECO:0000313" key="2">
    <source>
        <dbReference type="Proteomes" id="UP001143856"/>
    </source>
</evidence>
<accession>A0ACC1P8L6</accession>
<proteinExistence type="predicted"/>
<gene>
    <name evidence="1" type="ORF">NUW58_g4510</name>
</gene>